<gene>
    <name evidence="4" type="ORF">QBC42DRAFT_278859</name>
</gene>
<proteinExistence type="inferred from homology"/>
<dbReference type="Pfam" id="PF03259">
    <property type="entry name" value="Robl_LC7"/>
    <property type="match status" value="1"/>
</dbReference>
<dbReference type="Gene3D" id="3.30.450.30">
    <property type="entry name" value="Dynein light chain 2a, cytoplasmic"/>
    <property type="match status" value="1"/>
</dbReference>
<protein>
    <recommendedName>
        <fullName evidence="3">Roadblock/LAMTOR2 domain-containing protein</fullName>
    </recommendedName>
</protein>
<evidence type="ECO:0000313" key="5">
    <source>
        <dbReference type="Proteomes" id="UP001321749"/>
    </source>
</evidence>
<comment type="caution">
    <text evidence="4">The sequence shown here is derived from an EMBL/GenBank/DDBJ whole genome shotgun (WGS) entry which is preliminary data.</text>
</comment>
<dbReference type="Proteomes" id="UP001321749">
    <property type="component" value="Unassembled WGS sequence"/>
</dbReference>
<feature type="domain" description="Roadblock/LAMTOR2" evidence="3">
    <location>
        <begin position="13"/>
        <end position="136"/>
    </location>
</feature>
<reference evidence="4" key="2">
    <citation type="submission" date="2023-06" db="EMBL/GenBank/DDBJ databases">
        <authorList>
            <consortium name="Lawrence Berkeley National Laboratory"/>
            <person name="Mondo S.J."/>
            <person name="Hensen N."/>
            <person name="Bonometti L."/>
            <person name="Westerberg I."/>
            <person name="Brannstrom I.O."/>
            <person name="Guillou S."/>
            <person name="Cros-Aarteil S."/>
            <person name="Calhoun S."/>
            <person name="Haridas S."/>
            <person name="Kuo A."/>
            <person name="Pangilinan J."/>
            <person name="Riley R."/>
            <person name="Labutti K."/>
            <person name="Andreopoulos B."/>
            <person name="Lipzen A."/>
            <person name="Chen C."/>
            <person name="Yanf M."/>
            <person name="Daum C."/>
            <person name="Ng V."/>
            <person name="Clum A."/>
            <person name="Steindorff A."/>
            <person name="Ohm R."/>
            <person name="Martin F."/>
            <person name="Silar P."/>
            <person name="Natvig D."/>
            <person name="Lalanne C."/>
            <person name="Gautier V."/>
            <person name="Ament-Velasquez S.L."/>
            <person name="Kruys A."/>
            <person name="Hutchinson M.I."/>
            <person name="Powell A.J."/>
            <person name="Barry K."/>
            <person name="Miller A.N."/>
            <person name="Grigoriev I.V."/>
            <person name="Debuchy R."/>
            <person name="Gladieux P."/>
            <person name="Thoren M.H."/>
            <person name="Johannesson H."/>
        </authorList>
    </citation>
    <scope>NUCLEOTIDE SEQUENCE</scope>
    <source>
        <strain evidence="4">PSN324</strain>
    </source>
</reference>
<evidence type="ECO:0000256" key="1">
    <source>
        <dbReference type="ARBA" id="ARBA00007191"/>
    </source>
</evidence>
<dbReference type="PANTHER" id="PTHR10779">
    <property type="entry name" value="DYNEIN LIGHT CHAIN ROADBLOCK"/>
    <property type="match status" value="1"/>
</dbReference>
<evidence type="ECO:0000259" key="3">
    <source>
        <dbReference type="SMART" id="SM00960"/>
    </source>
</evidence>
<evidence type="ECO:0000313" key="4">
    <source>
        <dbReference type="EMBL" id="KAK4457514.1"/>
    </source>
</evidence>
<dbReference type="AlphaFoldDB" id="A0AAV9HBA2"/>
<sequence>MSESALGAGPDALEETLGRLSKKPGVTAALILDRATGAILKTSGQIDSIRKNKPSAAPLPAQTAGSLTGEPDGDDGASQDQGADELAAMIWNFVATAGSLVEDLDTEDELKLLRLRTKKQELVIVPDAKYLLIVVHDTPPA</sequence>
<feature type="region of interest" description="Disordered" evidence="2">
    <location>
        <begin position="50"/>
        <end position="81"/>
    </location>
</feature>
<evidence type="ECO:0000256" key="2">
    <source>
        <dbReference type="SAM" id="MobiDB-lite"/>
    </source>
</evidence>
<dbReference type="EMBL" id="MU865110">
    <property type="protein sequence ID" value="KAK4457514.1"/>
    <property type="molecule type" value="Genomic_DNA"/>
</dbReference>
<name>A0AAV9HBA2_9PEZI</name>
<accession>A0AAV9HBA2</accession>
<comment type="similarity">
    <text evidence="1">Belongs to the GAMAD family.</text>
</comment>
<dbReference type="SMART" id="SM00960">
    <property type="entry name" value="Robl_LC7"/>
    <property type="match status" value="1"/>
</dbReference>
<dbReference type="SUPFAM" id="SSF103196">
    <property type="entry name" value="Roadblock/LC7 domain"/>
    <property type="match status" value="1"/>
</dbReference>
<reference evidence="4" key="1">
    <citation type="journal article" date="2023" name="Mol. Phylogenet. Evol.">
        <title>Genome-scale phylogeny and comparative genomics of the fungal order Sordariales.</title>
        <authorList>
            <person name="Hensen N."/>
            <person name="Bonometti L."/>
            <person name="Westerberg I."/>
            <person name="Brannstrom I.O."/>
            <person name="Guillou S."/>
            <person name="Cros-Aarteil S."/>
            <person name="Calhoun S."/>
            <person name="Haridas S."/>
            <person name="Kuo A."/>
            <person name="Mondo S."/>
            <person name="Pangilinan J."/>
            <person name="Riley R."/>
            <person name="LaButti K."/>
            <person name="Andreopoulos B."/>
            <person name="Lipzen A."/>
            <person name="Chen C."/>
            <person name="Yan M."/>
            <person name="Daum C."/>
            <person name="Ng V."/>
            <person name="Clum A."/>
            <person name="Steindorff A."/>
            <person name="Ohm R.A."/>
            <person name="Martin F."/>
            <person name="Silar P."/>
            <person name="Natvig D.O."/>
            <person name="Lalanne C."/>
            <person name="Gautier V."/>
            <person name="Ament-Velasquez S.L."/>
            <person name="Kruys A."/>
            <person name="Hutchinson M.I."/>
            <person name="Powell A.J."/>
            <person name="Barry K."/>
            <person name="Miller A.N."/>
            <person name="Grigoriev I.V."/>
            <person name="Debuchy R."/>
            <person name="Gladieux P."/>
            <person name="Hiltunen Thoren M."/>
            <person name="Johannesson H."/>
        </authorList>
    </citation>
    <scope>NUCLEOTIDE SEQUENCE</scope>
    <source>
        <strain evidence="4">PSN324</strain>
    </source>
</reference>
<organism evidence="4 5">
    <name type="scientific">Cladorrhinum samala</name>
    <dbReference type="NCBI Taxonomy" id="585594"/>
    <lineage>
        <taxon>Eukaryota</taxon>
        <taxon>Fungi</taxon>
        <taxon>Dikarya</taxon>
        <taxon>Ascomycota</taxon>
        <taxon>Pezizomycotina</taxon>
        <taxon>Sordariomycetes</taxon>
        <taxon>Sordariomycetidae</taxon>
        <taxon>Sordariales</taxon>
        <taxon>Podosporaceae</taxon>
        <taxon>Cladorrhinum</taxon>
    </lineage>
</organism>
<dbReference type="InterPro" id="IPR004942">
    <property type="entry name" value="Roadblock/LAMTOR2_dom"/>
</dbReference>
<keyword evidence="5" id="KW-1185">Reference proteome</keyword>